<proteinExistence type="predicted"/>
<reference evidence="2" key="1">
    <citation type="submission" date="2020-11" db="EMBL/GenBank/DDBJ databases">
        <authorList>
            <person name="Tran Van P."/>
        </authorList>
    </citation>
    <scope>NUCLEOTIDE SEQUENCE</scope>
</reference>
<organism evidence="2">
    <name type="scientific">Timema poppense</name>
    <name type="common">Walking stick</name>
    <dbReference type="NCBI Taxonomy" id="170557"/>
    <lineage>
        <taxon>Eukaryota</taxon>
        <taxon>Metazoa</taxon>
        <taxon>Ecdysozoa</taxon>
        <taxon>Arthropoda</taxon>
        <taxon>Hexapoda</taxon>
        <taxon>Insecta</taxon>
        <taxon>Pterygota</taxon>
        <taxon>Neoptera</taxon>
        <taxon>Polyneoptera</taxon>
        <taxon>Phasmatodea</taxon>
        <taxon>Timematodea</taxon>
        <taxon>Timematoidea</taxon>
        <taxon>Timematidae</taxon>
        <taxon>Timema</taxon>
    </lineage>
</organism>
<sequence length="687" mass="76607">MASGTPTATSHIMLASLGRAGMCSTNLSRWPFSVECEHPAMARCCQTSFHSTPHSVNSSFLIDISSPRSNVEHPVTKTVPRKQLCRAAIDTLLHAFSEIGIVYIEETWLSLLASIAAELSVQGDDFTRQIWQMYATFEEFLDTRTNFGQTREALKNPDSTSQIHEVVCRDGISFRACSRPTNRCRKSGMRRGFKGSNLDLPVVPHDMAAASKISVSAPAAPSMELSFETSEKLSHFKDDMSLIYRKPPHHRCRYRKSHRRIEAVNPLLETISAIQDTWESDDHESGDPNTQLYGGRESRLFTLRTCSDVDKDSIGYAGSNSIDSGYKSSCPTPEPSEMNIYGNESVSRRSLIASQPNQKPRIPMGTKVMGRHSQSHYAGRDLDHLMYLRQSILSAMHRYEQQAVASSPSPGFRPRSSSASSPGYRSGSPRGSGAIQRRPLMASCPTSRTHSPCYTSASNGSGISSPGYHRSRLDSRLVTAEEDIDTLLYGRVQEDMHCNYVTMIEDKYRRSSVARIKKLTASPSFLVKPFNDVIVSSSASYLPRKSETSVSVRTGQDPSTDYHVYEEIIYDLTTSPRSESGPPPLPARPDGIFRSGSTGNIPPLQLIPSHHHRSGVTSRVLPLQPYPSQQHRPKQRNNIYSLFREASSRRDISLSLEQEFRCPATRELHYTPGLSEPEEEYGFRVID</sequence>
<dbReference type="EMBL" id="OD004604">
    <property type="protein sequence ID" value="CAD7410214.1"/>
    <property type="molecule type" value="Genomic_DNA"/>
</dbReference>
<name>A0A7R9H5Q4_TIMPO</name>
<accession>A0A7R9H5Q4</accession>
<evidence type="ECO:0000256" key="1">
    <source>
        <dbReference type="SAM" id="MobiDB-lite"/>
    </source>
</evidence>
<feature type="region of interest" description="Disordered" evidence="1">
    <location>
        <begin position="353"/>
        <end position="373"/>
    </location>
</feature>
<dbReference type="AlphaFoldDB" id="A0A7R9H5Q4"/>
<feature type="compositionally biased region" description="Low complexity" evidence="1">
    <location>
        <begin position="406"/>
        <end position="433"/>
    </location>
</feature>
<feature type="region of interest" description="Disordered" evidence="1">
    <location>
        <begin position="404"/>
        <end position="469"/>
    </location>
</feature>
<evidence type="ECO:0000313" key="2">
    <source>
        <dbReference type="EMBL" id="CAD7410214.1"/>
    </source>
</evidence>
<protein>
    <submittedName>
        <fullName evidence="2">Uncharacterized protein</fullName>
    </submittedName>
</protein>
<feature type="compositionally biased region" description="Polar residues" evidence="1">
    <location>
        <begin position="444"/>
        <end position="464"/>
    </location>
</feature>
<gene>
    <name evidence="2" type="ORF">TPSB3V08_LOCUS7241</name>
</gene>